<evidence type="ECO:0000313" key="3">
    <source>
        <dbReference type="Proteomes" id="UP000299102"/>
    </source>
</evidence>
<evidence type="ECO:0000256" key="1">
    <source>
        <dbReference type="SAM" id="MobiDB-lite"/>
    </source>
</evidence>
<evidence type="ECO:0000313" key="2">
    <source>
        <dbReference type="EMBL" id="GBP71737.1"/>
    </source>
</evidence>
<proteinExistence type="predicted"/>
<protein>
    <submittedName>
        <fullName evidence="2">Uncharacterized protein</fullName>
    </submittedName>
</protein>
<comment type="caution">
    <text evidence="2">The sequence shown here is derived from an EMBL/GenBank/DDBJ whole genome shotgun (WGS) entry which is preliminary data.</text>
</comment>
<reference evidence="2 3" key="1">
    <citation type="journal article" date="2019" name="Commun. Biol.">
        <title>The bagworm genome reveals a unique fibroin gene that provides high tensile strength.</title>
        <authorList>
            <person name="Kono N."/>
            <person name="Nakamura H."/>
            <person name="Ohtoshi R."/>
            <person name="Tomita M."/>
            <person name="Numata K."/>
            <person name="Arakawa K."/>
        </authorList>
    </citation>
    <scope>NUCLEOTIDE SEQUENCE [LARGE SCALE GENOMIC DNA]</scope>
</reference>
<dbReference type="Proteomes" id="UP000299102">
    <property type="component" value="Unassembled WGS sequence"/>
</dbReference>
<accession>A0A4C1YB44</accession>
<organism evidence="2 3">
    <name type="scientific">Eumeta variegata</name>
    <name type="common">Bagworm moth</name>
    <name type="synonym">Eumeta japonica</name>
    <dbReference type="NCBI Taxonomy" id="151549"/>
    <lineage>
        <taxon>Eukaryota</taxon>
        <taxon>Metazoa</taxon>
        <taxon>Ecdysozoa</taxon>
        <taxon>Arthropoda</taxon>
        <taxon>Hexapoda</taxon>
        <taxon>Insecta</taxon>
        <taxon>Pterygota</taxon>
        <taxon>Neoptera</taxon>
        <taxon>Endopterygota</taxon>
        <taxon>Lepidoptera</taxon>
        <taxon>Glossata</taxon>
        <taxon>Ditrysia</taxon>
        <taxon>Tineoidea</taxon>
        <taxon>Psychidae</taxon>
        <taxon>Oiketicinae</taxon>
        <taxon>Eumeta</taxon>
    </lineage>
</organism>
<sequence length="273" mass="29968">MGRIDQIIIIYEWKLKHGVTRLLSRGGRDSAPRRPPRKSVALPPGALSPADGLFIPVNDIAYTKRGGFRNSLIAASRFGYRQHRHAIKIWQGLAEPGLNAECAIVARVDAGKRLAAKSRRAANRVAGAGSGRACRMSGLSFISNLTPDLGCGVAVDFKIGFTFVFKPAATTNRYKEIEAPKTRFSGIPRRSLARQGASDVLWLPKRVRHTPPTTRSEELKLPARRPDEFMQKRLSPQSGHNGGARRPHKECKVSHAVNSTGLPGRCFAIDLYS</sequence>
<name>A0A4C1YB44_EUMVA</name>
<keyword evidence="3" id="KW-1185">Reference proteome</keyword>
<feature type="region of interest" description="Disordered" evidence="1">
    <location>
        <begin position="24"/>
        <end position="44"/>
    </location>
</feature>
<gene>
    <name evidence="2" type="ORF">EVAR_62580_1</name>
</gene>
<dbReference type="AlphaFoldDB" id="A0A4C1YB44"/>
<dbReference type="EMBL" id="BGZK01001119">
    <property type="protein sequence ID" value="GBP71737.1"/>
    <property type="molecule type" value="Genomic_DNA"/>
</dbReference>